<proteinExistence type="predicted"/>
<protein>
    <submittedName>
        <fullName evidence="1">Uncharacterized protein</fullName>
    </submittedName>
</protein>
<keyword evidence="2" id="KW-1185">Reference proteome</keyword>
<evidence type="ECO:0000313" key="2">
    <source>
        <dbReference type="Proteomes" id="UP000694522"/>
    </source>
</evidence>
<dbReference type="AlphaFoldDB" id="A0A8B9J0G3"/>
<reference evidence="1" key="1">
    <citation type="submission" date="2025-08" db="UniProtKB">
        <authorList>
            <consortium name="Ensembl"/>
        </authorList>
    </citation>
    <scope>IDENTIFICATION</scope>
</reference>
<dbReference type="Proteomes" id="UP000694522">
    <property type="component" value="Unplaced"/>
</dbReference>
<dbReference type="Ensembl" id="ENSACOT00000019507.1">
    <property type="protein sequence ID" value="ENSACOP00000018836.1"/>
    <property type="gene ID" value="ENSACOG00000012966.1"/>
</dbReference>
<sequence length="81" mass="8181">MSGYAVANDRLRVLEELEREIAAALQSAGGRGLGGGGVVSGRGRRGVVIAQWAESALGAWLRASGGVLEESVASAQWAGSA</sequence>
<accession>A0A8B9J0G3</accession>
<name>A0A8B9J0G3_9PSIT</name>
<evidence type="ECO:0000313" key="1">
    <source>
        <dbReference type="Ensembl" id="ENSACOP00000018836.1"/>
    </source>
</evidence>
<reference evidence="1" key="2">
    <citation type="submission" date="2025-09" db="UniProtKB">
        <authorList>
            <consortium name="Ensembl"/>
        </authorList>
    </citation>
    <scope>IDENTIFICATION</scope>
</reference>
<organism evidence="1 2">
    <name type="scientific">Amazona collaria</name>
    <name type="common">yellow-billed parrot</name>
    <dbReference type="NCBI Taxonomy" id="241587"/>
    <lineage>
        <taxon>Eukaryota</taxon>
        <taxon>Metazoa</taxon>
        <taxon>Chordata</taxon>
        <taxon>Craniata</taxon>
        <taxon>Vertebrata</taxon>
        <taxon>Euteleostomi</taxon>
        <taxon>Archelosauria</taxon>
        <taxon>Archosauria</taxon>
        <taxon>Dinosauria</taxon>
        <taxon>Saurischia</taxon>
        <taxon>Theropoda</taxon>
        <taxon>Coelurosauria</taxon>
        <taxon>Aves</taxon>
        <taxon>Neognathae</taxon>
        <taxon>Neoaves</taxon>
        <taxon>Telluraves</taxon>
        <taxon>Australaves</taxon>
        <taxon>Psittaciformes</taxon>
        <taxon>Psittacidae</taxon>
        <taxon>Amazona</taxon>
    </lineage>
</organism>